<dbReference type="InterPro" id="IPR010627">
    <property type="entry name" value="Prepilin_pept_A24_N"/>
</dbReference>
<gene>
    <name evidence="13" type="ORF">SAMN06265182_0525</name>
</gene>
<dbReference type="GO" id="GO:0008168">
    <property type="term" value="F:methyltransferase activity"/>
    <property type="evidence" value="ECO:0007669"/>
    <property type="project" value="UniProtKB-KW"/>
</dbReference>
<dbReference type="PANTHER" id="PTHR30487:SF0">
    <property type="entry name" value="PREPILIN LEADER PEPTIDASE_N-METHYLTRANSFERASE-RELATED"/>
    <property type="match status" value="1"/>
</dbReference>
<dbReference type="InterPro" id="IPR000045">
    <property type="entry name" value="Prepilin_IV_endopep_pep"/>
</dbReference>
<feature type="transmembrane region" description="Helical" evidence="10">
    <location>
        <begin position="6"/>
        <end position="26"/>
    </location>
</feature>
<evidence type="ECO:0000256" key="7">
    <source>
        <dbReference type="ARBA" id="ARBA00023136"/>
    </source>
</evidence>
<keyword evidence="5 9" id="KW-0812">Transmembrane</keyword>
<evidence type="ECO:0000256" key="10">
    <source>
        <dbReference type="SAM" id="Phobius"/>
    </source>
</evidence>
<evidence type="ECO:0000256" key="3">
    <source>
        <dbReference type="ARBA" id="ARBA00022475"/>
    </source>
</evidence>
<keyword evidence="9" id="KW-0378">Hydrolase</keyword>
<keyword evidence="3" id="KW-1003">Cell membrane</keyword>
<keyword evidence="7 10" id="KW-0472">Membrane</keyword>
<evidence type="ECO:0000313" key="13">
    <source>
        <dbReference type="EMBL" id="SNZ03994.1"/>
    </source>
</evidence>
<evidence type="ECO:0000256" key="9">
    <source>
        <dbReference type="RuleBase" id="RU003794"/>
    </source>
</evidence>
<protein>
    <recommendedName>
        <fullName evidence="9">Prepilin leader peptidase/N-methyltransferase</fullName>
        <ecNumber evidence="9">2.1.1.-</ecNumber>
        <ecNumber evidence="9">3.4.23.43</ecNumber>
    </recommendedName>
</protein>
<dbReference type="Proteomes" id="UP000219036">
    <property type="component" value="Unassembled WGS sequence"/>
</dbReference>
<dbReference type="InterPro" id="IPR014032">
    <property type="entry name" value="Peptidase_A24A_bac"/>
</dbReference>
<dbReference type="PANTHER" id="PTHR30487">
    <property type="entry name" value="TYPE 4 PREPILIN-LIKE PROTEINS LEADER PEPTIDE-PROCESSING ENZYME"/>
    <property type="match status" value="1"/>
</dbReference>
<keyword evidence="9" id="KW-0808">Transferase</keyword>
<feature type="domain" description="Prepilin peptidase A24 N-terminal" evidence="12">
    <location>
        <begin position="12"/>
        <end position="95"/>
    </location>
</feature>
<dbReference type="EC" id="2.1.1.-" evidence="9"/>
<comment type="subcellular location">
    <subcellularLocation>
        <location evidence="1">Cell inner membrane</location>
        <topology evidence="1">Multi-pass membrane protein</topology>
    </subcellularLocation>
    <subcellularLocation>
        <location evidence="9">Cell membrane</location>
        <topology evidence="9">Multi-pass membrane protein</topology>
    </subcellularLocation>
</comment>
<keyword evidence="9" id="KW-0645">Protease</keyword>
<evidence type="ECO:0000256" key="6">
    <source>
        <dbReference type="ARBA" id="ARBA00022989"/>
    </source>
</evidence>
<comment type="catalytic activity">
    <reaction evidence="9">
        <text>Typically cleaves a -Gly-|-Phe- bond to release an N-terminal, basic peptide of 5-8 residues from type IV prepilin, and then N-methylates the new N-terminal amino group, the methyl donor being S-adenosyl-L-methionine.</text>
        <dbReference type="EC" id="3.4.23.43"/>
    </reaction>
</comment>
<dbReference type="RefSeq" id="WP_096999702.1">
    <property type="nucleotide sequence ID" value="NZ_OBEI01000001.1"/>
</dbReference>
<organism evidence="13 14">
    <name type="scientific">Persephonella hydrogeniphila</name>
    <dbReference type="NCBI Taxonomy" id="198703"/>
    <lineage>
        <taxon>Bacteria</taxon>
        <taxon>Pseudomonadati</taxon>
        <taxon>Aquificota</taxon>
        <taxon>Aquificia</taxon>
        <taxon>Aquificales</taxon>
        <taxon>Hydrogenothermaceae</taxon>
        <taxon>Persephonella</taxon>
    </lineage>
</organism>
<keyword evidence="6 10" id="KW-1133">Transmembrane helix</keyword>
<dbReference type="Pfam" id="PF06750">
    <property type="entry name" value="A24_N_bact"/>
    <property type="match status" value="1"/>
</dbReference>
<evidence type="ECO:0000313" key="14">
    <source>
        <dbReference type="Proteomes" id="UP000219036"/>
    </source>
</evidence>
<reference evidence="14" key="1">
    <citation type="submission" date="2017-09" db="EMBL/GenBank/DDBJ databases">
        <authorList>
            <person name="Varghese N."/>
            <person name="Submissions S."/>
        </authorList>
    </citation>
    <scope>NUCLEOTIDE SEQUENCE [LARGE SCALE GENOMIC DNA]</scope>
    <source>
        <strain evidence="14">DSM 15103</strain>
    </source>
</reference>
<accession>A0A285N3D7</accession>
<dbReference type="InterPro" id="IPR050882">
    <property type="entry name" value="Prepilin_peptidase/N-MTase"/>
</dbReference>
<dbReference type="GO" id="GO:0032259">
    <property type="term" value="P:methylation"/>
    <property type="evidence" value="ECO:0007669"/>
    <property type="project" value="UniProtKB-KW"/>
</dbReference>
<dbReference type="GO" id="GO:0004190">
    <property type="term" value="F:aspartic-type endopeptidase activity"/>
    <property type="evidence" value="ECO:0007669"/>
    <property type="project" value="UniProtKB-EC"/>
</dbReference>
<keyword evidence="9" id="KW-0489">Methyltransferase</keyword>
<dbReference type="AlphaFoldDB" id="A0A285N3D7"/>
<evidence type="ECO:0000256" key="1">
    <source>
        <dbReference type="ARBA" id="ARBA00004429"/>
    </source>
</evidence>
<dbReference type="OrthoDB" id="9789291at2"/>
<feature type="transmembrane region" description="Helical" evidence="10">
    <location>
        <begin position="151"/>
        <end position="169"/>
    </location>
</feature>
<evidence type="ECO:0000256" key="2">
    <source>
        <dbReference type="ARBA" id="ARBA00005801"/>
    </source>
</evidence>
<name>A0A285N3D7_9AQUI</name>
<evidence type="ECO:0000256" key="8">
    <source>
        <dbReference type="RuleBase" id="RU003793"/>
    </source>
</evidence>
<dbReference type="EMBL" id="OBEI01000001">
    <property type="protein sequence ID" value="SNZ03994.1"/>
    <property type="molecule type" value="Genomic_DNA"/>
</dbReference>
<feature type="transmembrane region" description="Helical" evidence="10">
    <location>
        <begin position="100"/>
        <end position="122"/>
    </location>
</feature>
<evidence type="ECO:0000256" key="4">
    <source>
        <dbReference type="ARBA" id="ARBA00022519"/>
    </source>
</evidence>
<feature type="transmembrane region" description="Helical" evidence="10">
    <location>
        <begin position="229"/>
        <end position="249"/>
    </location>
</feature>
<dbReference type="Pfam" id="PF01478">
    <property type="entry name" value="Peptidase_A24"/>
    <property type="match status" value="1"/>
</dbReference>
<keyword evidence="4" id="KW-0997">Cell inner membrane</keyword>
<proteinExistence type="inferred from homology"/>
<keyword evidence="9" id="KW-0511">Multifunctional enzyme</keyword>
<dbReference type="PRINTS" id="PR00864">
    <property type="entry name" value="PREPILNPTASE"/>
</dbReference>
<comment type="similarity">
    <text evidence="2 8">Belongs to the peptidase A24 family.</text>
</comment>
<evidence type="ECO:0000256" key="5">
    <source>
        <dbReference type="ARBA" id="ARBA00022692"/>
    </source>
</evidence>
<comment type="function">
    <text evidence="9">Plays an essential role in type IV pili and type II pseudopili formation by proteolytically removing the leader sequence from substrate proteins and subsequently monomethylating the alpha-amino group of the newly exposed N-terminal phenylalanine.</text>
</comment>
<dbReference type="GO" id="GO:0005886">
    <property type="term" value="C:plasma membrane"/>
    <property type="evidence" value="ECO:0007669"/>
    <property type="project" value="UniProtKB-SubCell"/>
</dbReference>
<feature type="transmembrane region" description="Helical" evidence="10">
    <location>
        <begin position="76"/>
        <end position="94"/>
    </location>
</feature>
<dbReference type="Gene3D" id="1.20.120.1220">
    <property type="match status" value="1"/>
</dbReference>
<evidence type="ECO:0000259" key="12">
    <source>
        <dbReference type="Pfam" id="PF06750"/>
    </source>
</evidence>
<keyword evidence="14" id="KW-1185">Reference proteome</keyword>
<sequence>MEKAFLILLFFIFGSIIGSFLNVVIYRIPRGKSIKKPAFSFCPECGEKIKWYDNIPLLSYFILRGRCRYCKGKISIRYPFVEFLTGIASVMAFLKTGLSYDYIFTFGFISLMIAITFIDIDFRIIPDELNLIGFIMGIVYSAIKSNLVESLLGSLIGAGFLWGIAYIYLRFRGIEGLGMGDVKMMAFVGAYTGWFGALFTIFVGSFIGAVAGIIGAYLSKSEEKGKFEIPFGPFLSFAAIIYIFFGDIIKNWYLGGIM</sequence>
<dbReference type="EC" id="3.4.23.43" evidence="9"/>
<dbReference type="GO" id="GO:0006465">
    <property type="term" value="P:signal peptide processing"/>
    <property type="evidence" value="ECO:0007669"/>
    <property type="project" value="TreeGrafter"/>
</dbReference>
<feature type="transmembrane region" description="Helical" evidence="10">
    <location>
        <begin position="190"/>
        <end position="217"/>
    </location>
</feature>
<evidence type="ECO:0000259" key="11">
    <source>
        <dbReference type="Pfam" id="PF01478"/>
    </source>
</evidence>
<feature type="domain" description="Prepilin type IV endopeptidase peptidase" evidence="11">
    <location>
        <begin position="108"/>
        <end position="213"/>
    </location>
</feature>